<dbReference type="GO" id="GO:0008652">
    <property type="term" value="P:amino acid biosynthetic process"/>
    <property type="evidence" value="ECO:0007669"/>
    <property type="project" value="UniProtKB-KW"/>
</dbReference>
<feature type="binding site" evidence="8">
    <location>
        <position position="402"/>
    </location>
    <ligand>
        <name>phosphoenolpyruvate</name>
        <dbReference type="ChEBI" id="CHEBI:58702"/>
    </ligand>
</feature>
<dbReference type="InterPro" id="IPR001986">
    <property type="entry name" value="Enolpyruvate_Tfrase_dom"/>
</dbReference>
<feature type="binding site" evidence="8">
    <location>
        <position position="29"/>
    </location>
    <ligand>
        <name>3-phosphoshikimate</name>
        <dbReference type="ChEBI" id="CHEBI:145989"/>
    </ligand>
</feature>
<dbReference type="GO" id="GO:0009423">
    <property type="term" value="P:chorismate biosynthetic process"/>
    <property type="evidence" value="ECO:0007669"/>
    <property type="project" value="UniProtKB-UniRule"/>
</dbReference>
<feature type="binding site" evidence="8">
    <location>
        <position position="327"/>
    </location>
    <ligand>
        <name>3-phosphoshikimate</name>
        <dbReference type="ChEBI" id="CHEBI:145989"/>
    </ligand>
</feature>
<dbReference type="SUPFAM" id="SSF55205">
    <property type="entry name" value="EPT/RTPC-like"/>
    <property type="match status" value="1"/>
</dbReference>
<accession>A0A143DCJ6</accession>
<protein>
    <recommendedName>
        <fullName evidence="8">3-phosphoshikimate 1-carboxyvinyltransferase</fullName>
        <ecNumber evidence="8">2.5.1.19</ecNumber>
    </recommendedName>
    <alternativeName>
        <fullName evidence="8">5-enolpyruvylshikimate-3-phosphate synthase</fullName>
        <shortName evidence="8">EPSP synthase</shortName>
        <shortName evidence="8">EPSPS</shortName>
    </alternativeName>
</protein>
<dbReference type="InterPro" id="IPR036968">
    <property type="entry name" value="Enolpyruvate_Tfrase_sf"/>
</dbReference>
<dbReference type="NCBIfam" id="TIGR01356">
    <property type="entry name" value="aroA"/>
    <property type="match status" value="1"/>
</dbReference>
<evidence type="ECO:0000259" key="10">
    <source>
        <dbReference type="Pfam" id="PF00275"/>
    </source>
</evidence>
<keyword evidence="6 8" id="KW-0057">Aromatic amino acid biosynthesis</keyword>
<evidence type="ECO:0000256" key="4">
    <source>
        <dbReference type="ARBA" id="ARBA00022605"/>
    </source>
</evidence>
<reference evidence="11 12" key="1">
    <citation type="submission" date="2016-02" db="EMBL/GenBank/DDBJ databases">
        <title>Complete Genome of H5569, the type strain of the newly described species Haematospirillium jordaniae.</title>
        <authorList>
            <person name="Nicholson A.C."/>
            <person name="Humrighouse B.W."/>
            <person name="Loparov V."/>
            <person name="McQuiston J.R."/>
        </authorList>
    </citation>
    <scope>NUCLEOTIDE SEQUENCE [LARGE SCALE GENOMIC DNA]</scope>
    <source>
        <strain evidence="11 12">H5569</strain>
    </source>
</reference>
<dbReference type="STRING" id="1549855.AY555_02655"/>
<comment type="catalytic activity">
    <reaction evidence="7">
        <text>3-phosphoshikimate + phosphoenolpyruvate = 5-O-(1-carboxyvinyl)-3-phosphoshikimate + phosphate</text>
        <dbReference type="Rhea" id="RHEA:21256"/>
        <dbReference type="ChEBI" id="CHEBI:43474"/>
        <dbReference type="ChEBI" id="CHEBI:57701"/>
        <dbReference type="ChEBI" id="CHEBI:58702"/>
        <dbReference type="ChEBI" id="CHEBI:145989"/>
        <dbReference type="EC" id="2.5.1.19"/>
    </reaction>
    <physiologicalReaction direction="left-to-right" evidence="7">
        <dbReference type="Rhea" id="RHEA:21257"/>
    </physiologicalReaction>
</comment>
<comment type="pathway">
    <text evidence="1 8">Metabolic intermediate biosynthesis; chorismate biosynthesis; chorismate from D-erythrose 4-phosphate and phosphoenolpyruvate: step 6/7.</text>
</comment>
<feature type="active site" description="Proton acceptor" evidence="8">
    <location>
        <position position="327"/>
    </location>
</feature>
<dbReference type="UniPathway" id="UPA00053">
    <property type="reaction ID" value="UER00089"/>
</dbReference>
<feature type="compositionally biased region" description="Polar residues" evidence="9">
    <location>
        <begin position="11"/>
        <end position="20"/>
    </location>
</feature>
<dbReference type="EC" id="2.5.1.19" evidence="8"/>
<feature type="binding site" evidence="8">
    <location>
        <position position="30"/>
    </location>
    <ligand>
        <name>3-phosphoshikimate</name>
        <dbReference type="ChEBI" id="CHEBI:145989"/>
    </ligand>
</feature>
<evidence type="ECO:0000256" key="8">
    <source>
        <dbReference type="HAMAP-Rule" id="MF_00210"/>
    </source>
</evidence>
<proteinExistence type="inferred from homology"/>
<feature type="binding site" evidence="8">
    <location>
        <position position="354"/>
    </location>
    <ligand>
        <name>3-phosphoshikimate</name>
        <dbReference type="ChEBI" id="CHEBI:145989"/>
    </ligand>
</feature>
<comment type="similarity">
    <text evidence="2 8">Belongs to the EPSP synthase family.</text>
</comment>
<evidence type="ECO:0000256" key="7">
    <source>
        <dbReference type="ARBA" id="ARBA00044633"/>
    </source>
</evidence>
<evidence type="ECO:0000256" key="3">
    <source>
        <dbReference type="ARBA" id="ARBA00022490"/>
    </source>
</evidence>
<feature type="binding site" evidence="8">
    <location>
        <position position="102"/>
    </location>
    <ligand>
        <name>phosphoenolpyruvate</name>
        <dbReference type="ChEBI" id="CHEBI:58702"/>
    </ligand>
</feature>
<feature type="binding site" evidence="8">
    <location>
        <position position="177"/>
    </location>
    <ligand>
        <name>3-phosphoshikimate</name>
        <dbReference type="ChEBI" id="CHEBI:145989"/>
    </ligand>
</feature>
<dbReference type="Gene3D" id="3.65.10.10">
    <property type="entry name" value="Enolpyruvate transferase domain"/>
    <property type="match status" value="2"/>
</dbReference>
<evidence type="ECO:0000256" key="9">
    <source>
        <dbReference type="SAM" id="MobiDB-lite"/>
    </source>
</evidence>
<dbReference type="GO" id="GO:0005737">
    <property type="term" value="C:cytoplasm"/>
    <property type="evidence" value="ECO:0007669"/>
    <property type="project" value="UniProtKB-SubCell"/>
</dbReference>
<dbReference type="InterPro" id="IPR006264">
    <property type="entry name" value="EPSP_synthase"/>
</dbReference>
<dbReference type="PANTHER" id="PTHR21090:SF5">
    <property type="entry name" value="PENTAFUNCTIONAL AROM POLYPEPTIDE"/>
    <property type="match status" value="1"/>
</dbReference>
<dbReference type="PROSITE" id="PS00885">
    <property type="entry name" value="EPSP_SYNTHASE_2"/>
    <property type="match status" value="1"/>
</dbReference>
<dbReference type="InterPro" id="IPR013792">
    <property type="entry name" value="RNA3'P_cycl/enolpyr_Trfase_a/b"/>
</dbReference>
<dbReference type="InterPro" id="IPR023193">
    <property type="entry name" value="EPSP_synthase_CS"/>
</dbReference>
<dbReference type="EMBL" id="CP014525">
    <property type="protein sequence ID" value="AMW34260.1"/>
    <property type="molecule type" value="Genomic_DNA"/>
</dbReference>
<feature type="binding site" evidence="8">
    <location>
        <position position="358"/>
    </location>
    <ligand>
        <name>phosphoenolpyruvate</name>
        <dbReference type="ChEBI" id="CHEBI:58702"/>
    </ligand>
</feature>
<comment type="function">
    <text evidence="8">Catalyzes the transfer of the enolpyruvyl moiety of phosphoenolpyruvate (PEP) to the 5-hydroxyl of shikimate-3-phosphate (S3P) to produce enolpyruvyl shikimate-3-phosphate and inorganic phosphate.</text>
</comment>
<keyword evidence="12" id="KW-1185">Reference proteome</keyword>
<evidence type="ECO:0000256" key="6">
    <source>
        <dbReference type="ARBA" id="ARBA00023141"/>
    </source>
</evidence>
<gene>
    <name evidence="8" type="primary">aroA</name>
    <name evidence="11" type="ORF">AY555_02655</name>
</gene>
<feature type="binding site" evidence="8">
    <location>
        <position position="177"/>
    </location>
    <ligand>
        <name>phosphoenolpyruvate</name>
        <dbReference type="ChEBI" id="CHEBI:58702"/>
    </ligand>
</feature>
<dbReference type="HAMAP" id="MF_00210">
    <property type="entry name" value="EPSP_synth"/>
    <property type="match status" value="1"/>
</dbReference>
<evidence type="ECO:0000256" key="5">
    <source>
        <dbReference type="ARBA" id="ARBA00022679"/>
    </source>
</evidence>
<dbReference type="RefSeq" id="WP_066133078.1">
    <property type="nucleotide sequence ID" value="NZ_CP014525.1"/>
</dbReference>
<feature type="binding site" evidence="8">
    <location>
        <position position="34"/>
    </location>
    <ligand>
        <name>3-phosphoshikimate</name>
        <dbReference type="ChEBI" id="CHEBI:145989"/>
    </ligand>
</feature>
<dbReference type="PANTHER" id="PTHR21090">
    <property type="entry name" value="AROM/DEHYDROQUINATE SYNTHASE"/>
    <property type="match status" value="1"/>
</dbReference>
<keyword evidence="3 8" id="KW-0963">Cytoplasm</keyword>
<dbReference type="FunFam" id="3.65.10.10:FF:000005">
    <property type="entry name" value="3-phosphoshikimate 1-carboxyvinyltransferase"/>
    <property type="match status" value="1"/>
</dbReference>
<dbReference type="CDD" id="cd01556">
    <property type="entry name" value="EPSP_synthase"/>
    <property type="match status" value="1"/>
</dbReference>
<keyword evidence="5 8" id="KW-0808">Transferase</keyword>
<sequence length="450" mass="47559">MSSAPARPVTLRSQAASPLSGTIRVPGDKSISHRALMLGAISVGETIIEGLLEGEDVLRTATAMQKLGATVRKESDGRWILSGRGVGGLAEPDDVLDMGNAGTGARLLMGLLSSHPFTAVLTGDASLRSRPMARVTNPLEKTGARFLSRTRGRLPVTITGTERPIPIDYTLPVASAQVKSAILLAGLNTPGQTRIVEPSPSRDHTERMLKAFGADIQVEENGAGRIITLTGHPELTGQTVRVPADPSSAAFPVAAALIVPGSHLTLSNVCINPSRIGLYKTLQEMGADIHFENVRDENGEPVADLVVRHSPLKGINVPAERAPSMIDEYPILSVIAAFASGETRMNGLGELRVKESDRLALMTDGLQSCGVNARTEGDDLIIQGTGKQPEGGEMIAVQLDHRIGMSFLVLGMATRTPVSVDDARAIDTSFPDFANLMNSLGARITLAPEE</sequence>
<organism evidence="11 12">
    <name type="scientific">Haematospirillum jordaniae</name>
    <dbReference type="NCBI Taxonomy" id="1549855"/>
    <lineage>
        <taxon>Bacteria</taxon>
        <taxon>Pseudomonadati</taxon>
        <taxon>Pseudomonadota</taxon>
        <taxon>Alphaproteobacteria</taxon>
        <taxon>Rhodospirillales</taxon>
        <taxon>Novispirillaceae</taxon>
        <taxon>Haematospirillum</taxon>
    </lineage>
</organism>
<feature type="region of interest" description="Disordered" evidence="9">
    <location>
        <begin position="1"/>
        <end position="20"/>
    </location>
</feature>
<dbReference type="GeneID" id="53316052"/>
<evidence type="ECO:0000313" key="11">
    <source>
        <dbReference type="EMBL" id="AMW34260.1"/>
    </source>
</evidence>
<comment type="caution">
    <text evidence="8">Lacks conserved residue(s) required for the propagation of feature annotation.</text>
</comment>
<dbReference type="KEGG" id="hjo:AY555_02655"/>
<dbReference type="OrthoDB" id="9809920at2"/>
<evidence type="ECO:0000313" key="12">
    <source>
        <dbReference type="Proteomes" id="UP000076066"/>
    </source>
</evidence>
<dbReference type="PIRSF" id="PIRSF000505">
    <property type="entry name" value="EPSPS"/>
    <property type="match status" value="1"/>
</dbReference>
<dbReference type="Pfam" id="PF00275">
    <property type="entry name" value="EPSP_synthase"/>
    <property type="match status" value="1"/>
</dbReference>
<name>A0A143DCJ6_9PROT</name>
<feature type="binding site" evidence="8">
    <location>
        <position position="175"/>
    </location>
    <ligand>
        <name>3-phosphoshikimate</name>
        <dbReference type="ChEBI" id="CHEBI:145989"/>
    </ligand>
</feature>
<feature type="domain" description="Enolpyruvate transferase" evidence="10">
    <location>
        <begin position="15"/>
        <end position="435"/>
    </location>
</feature>
<feature type="binding site" evidence="8">
    <location>
        <position position="130"/>
    </location>
    <ligand>
        <name>phosphoenolpyruvate</name>
        <dbReference type="ChEBI" id="CHEBI:58702"/>
    </ligand>
</feature>
<feature type="binding site" evidence="8">
    <location>
        <position position="29"/>
    </location>
    <ligand>
        <name>phosphoenolpyruvate</name>
        <dbReference type="ChEBI" id="CHEBI:58702"/>
    </ligand>
</feature>
<evidence type="ECO:0000256" key="2">
    <source>
        <dbReference type="ARBA" id="ARBA00009948"/>
    </source>
</evidence>
<evidence type="ECO:0000256" key="1">
    <source>
        <dbReference type="ARBA" id="ARBA00004811"/>
    </source>
</evidence>
<dbReference type="Proteomes" id="UP000076066">
    <property type="component" value="Chromosome"/>
</dbReference>
<dbReference type="PROSITE" id="PS00104">
    <property type="entry name" value="EPSP_SYNTHASE_1"/>
    <property type="match status" value="1"/>
</dbReference>
<comment type="subunit">
    <text evidence="8">Monomer.</text>
</comment>
<dbReference type="GO" id="GO:0009073">
    <property type="term" value="P:aromatic amino acid family biosynthetic process"/>
    <property type="evidence" value="ECO:0007669"/>
    <property type="project" value="UniProtKB-KW"/>
</dbReference>
<dbReference type="GO" id="GO:0003866">
    <property type="term" value="F:3-phosphoshikimate 1-carboxyvinyltransferase activity"/>
    <property type="evidence" value="ECO:0007669"/>
    <property type="project" value="UniProtKB-UniRule"/>
</dbReference>
<dbReference type="AlphaFoldDB" id="A0A143DCJ6"/>
<keyword evidence="4 8" id="KW-0028">Amino-acid biosynthesis</keyword>
<comment type="subcellular location">
    <subcellularLocation>
        <location evidence="8">Cytoplasm</location>
    </subcellularLocation>
</comment>